<keyword evidence="3 5" id="KW-0238">DNA-binding</keyword>
<dbReference type="SMART" id="SM00862">
    <property type="entry name" value="Trans_reg_C"/>
    <property type="match status" value="1"/>
</dbReference>
<keyword evidence="2" id="KW-0805">Transcription regulation</keyword>
<organism evidence="9 10">
    <name type="scientific">Actinomadura harenae</name>
    <dbReference type="NCBI Taxonomy" id="2483351"/>
    <lineage>
        <taxon>Bacteria</taxon>
        <taxon>Bacillati</taxon>
        <taxon>Actinomycetota</taxon>
        <taxon>Actinomycetes</taxon>
        <taxon>Streptosporangiales</taxon>
        <taxon>Thermomonosporaceae</taxon>
        <taxon>Actinomadura</taxon>
    </lineage>
</organism>
<dbReference type="AlphaFoldDB" id="A0A3M2MJ39"/>
<dbReference type="SUPFAM" id="SSF48452">
    <property type="entry name" value="TPR-like"/>
    <property type="match status" value="1"/>
</dbReference>
<dbReference type="Pfam" id="PF14525">
    <property type="entry name" value="AraC_binding_2"/>
    <property type="match status" value="1"/>
</dbReference>
<dbReference type="PANTHER" id="PTHR35807:SF1">
    <property type="entry name" value="TRANSCRIPTIONAL REGULATOR REDD"/>
    <property type="match status" value="1"/>
</dbReference>
<evidence type="ECO:0000259" key="7">
    <source>
        <dbReference type="PROSITE" id="PS01124"/>
    </source>
</evidence>
<dbReference type="SMART" id="SM00342">
    <property type="entry name" value="HTH_ARAC"/>
    <property type="match status" value="1"/>
</dbReference>
<comment type="similarity">
    <text evidence="1">Belongs to the AfsR/DnrI/RedD regulatory family.</text>
</comment>
<dbReference type="PROSITE" id="PS01124">
    <property type="entry name" value="HTH_ARAC_FAMILY_2"/>
    <property type="match status" value="1"/>
</dbReference>
<dbReference type="InterPro" id="IPR018060">
    <property type="entry name" value="HTH_AraC"/>
</dbReference>
<evidence type="ECO:0000256" key="2">
    <source>
        <dbReference type="ARBA" id="ARBA00023015"/>
    </source>
</evidence>
<dbReference type="InterPro" id="IPR001867">
    <property type="entry name" value="OmpR/PhoB-type_DNA-bd"/>
</dbReference>
<dbReference type="InterPro" id="IPR036388">
    <property type="entry name" value="WH-like_DNA-bd_sf"/>
</dbReference>
<dbReference type="SUPFAM" id="SSF46894">
    <property type="entry name" value="C-terminal effector domain of the bipartite response regulators"/>
    <property type="match status" value="1"/>
</dbReference>
<comment type="caution">
    <text evidence="9">The sequence shown here is derived from an EMBL/GenBank/DDBJ whole genome shotgun (WGS) entry which is preliminary data.</text>
</comment>
<evidence type="ECO:0000256" key="3">
    <source>
        <dbReference type="ARBA" id="ARBA00023125"/>
    </source>
</evidence>
<gene>
    <name evidence="9" type="ORF">EBO15_02280</name>
</gene>
<dbReference type="Pfam" id="PF12833">
    <property type="entry name" value="HTH_18"/>
    <property type="match status" value="1"/>
</dbReference>
<evidence type="ECO:0000259" key="8">
    <source>
        <dbReference type="PROSITE" id="PS51755"/>
    </source>
</evidence>
<evidence type="ECO:0000256" key="6">
    <source>
        <dbReference type="SAM" id="MobiDB-lite"/>
    </source>
</evidence>
<dbReference type="InterPro" id="IPR051677">
    <property type="entry name" value="AfsR-DnrI-RedD_regulator"/>
</dbReference>
<dbReference type="GO" id="GO:0003700">
    <property type="term" value="F:DNA-binding transcription factor activity"/>
    <property type="evidence" value="ECO:0007669"/>
    <property type="project" value="InterPro"/>
</dbReference>
<dbReference type="InterPro" id="IPR011990">
    <property type="entry name" value="TPR-like_helical_dom_sf"/>
</dbReference>
<feature type="domain" description="OmpR/PhoB-type" evidence="8">
    <location>
        <begin position="101"/>
        <end position="206"/>
    </location>
</feature>
<sequence>MQGGAARVGAAGELGEAQPAALLQLRQQPREALGSVVHRSPPARAGGGPRTACHGVPTFDHHRRSAPVGPSHGRNRLPPPRAPIHASLEGPPAETGAERRGSVIHVGESGPATVALEFAVLGPLEVRHDGRAAPRGTPKVRAVLSVLLCRAGRTVPVDTLLEALWGDAPPSSALKNVHGYVHTLRHTVLGDPARVERRGDGYRLVVHPGELDVDRFEALVREGRAATDPREAAALLRGALDLWRGRDAYEDVPETPPTHLDARRLAELRLGALLDWADAELRLGRASDLAPRLVEPTAEHPLNEELWARLITALHACGRTADAVAAFEDARRVLAEEAGLAPGPRLCRLRQRLSPPSARRSPQDLRTAEEASATASELLAPLNLDPVGETSFRGSLNAVKAGPLVVGHLRCTPHTVSRGPRAISSTDRDLLKVVLNRSASRITVHQDGRESRIGRGDLVVCDMTRPYTISVPGPCDVTFLGVPRPLLGDRADALARRTALRLPSDAGLTSLITTCLAGVTDRLGTLPSPAGRHLADALTSLVLAALTASTPERAETPAGLADRVLAYATANLHDPALSVESVAARHGISPRHLHQLLRDRDLTFMRWVRRERLSRIRRDLLDPALAHRSVASIAARWGVLDAAHVSRALKAEYGQTAADLRHSA</sequence>
<dbReference type="Pfam" id="PF03704">
    <property type="entry name" value="BTAD"/>
    <property type="match status" value="1"/>
</dbReference>
<dbReference type="Pfam" id="PF00486">
    <property type="entry name" value="Trans_reg_C"/>
    <property type="match status" value="1"/>
</dbReference>
<dbReference type="Proteomes" id="UP000282674">
    <property type="component" value="Unassembled WGS sequence"/>
</dbReference>
<feature type="region of interest" description="Disordered" evidence="6">
    <location>
        <begin position="351"/>
        <end position="372"/>
    </location>
</feature>
<evidence type="ECO:0000256" key="5">
    <source>
        <dbReference type="PROSITE-ProRule" id="PRU01091"/>
    </source>
</evidence>
<dbReference type="InterPro" id="IPR016032">
    <property type="entry name" value="Sig_transdc_resp-reg_C-effctor"/>
</dbReference>
<dbReference type="CDD" id="cd15831">
    <property type="entry name" value="BTAD"/>
    <property type="match status" value="1"/>
</dbReference>
<dbReference type="Gene3D" id="1.10.10.60">
    <property type="entry name" value="Homeodomain-like"/>
    <property type="match status" value="1"/>
</dbReference>
<dbReference type="Gene3D" id="1.10.10.10">
    <property type="entry name" value="Winged helix-like DNA-binding domain superfamily/Winged helix DNA-binding domain"/>
    <property type="match status" value="1"/>
</dbReference>
<evidence type="ECO:0000313" key="10">
    <source>
        <dbReference type="Proteomes" id="UP000282674"/>
    </source>
</evidence>
<proteinExistence type="inferred from homology"/>
<protein>
    <submittedName>
        <fullName evidence="9">Helix-turn-helix domain-containing protein</fullName>
    </submittedName>
</protein>
<dbReference type="SMART" id="SM01043">
    <property type="entry name" value="BTAD"/>
    <property type="match status" value="1"/>
</dbReference>
<dbReference type="InterPro" id="IPR005158">
    <property type="entry name" value="BTAD"/>
</dbReference>
<dbReference type="GO" id="GO:0043565">
    <property type="term" value="F:sequence-specific DNA binding"/>
    <property type="evidence" value="ECO:0007669"/>
    <property type="project" value="InterPro"/>
</dbReference>
<keyword evidence="10" id="KW-1185">Reference proteome</keyword>
<reference evidence="9 10" key="1">
    <citation type="submission" date="2018-10" db="EMBL/GenBank/DDBJ databases">
        <title>Isolation from soil.</title>
        <authorList>
            <person name="Hu J."/>
        </authorList>
    </citation>
    <scope>NUCLEOTIDE SEQUENCE [LARGE SCALE GENOMIC DNA]</scope>
    <source>
        <strain evidence="9 10">NEAU-Ht49</strain>
    </source>
</reference>
<dbReference type="Gene3D" id="1.25.40.10">
    <property type="entry name" value="Tetratricopeptide repeat domain"/>
    <property type="match status" value="1"/>
</dbReference>
<dbReference type="InterPro" id="IPR035418">
    <property type="entry name" value="AraC-bd_2"/>
</dbReference>
<evidence type="ECO:0000256" key="1">
    <source>
        <dbReference type="ARBA" id="ARBA00005820"/>
    </source>
</evidence>
<feature type="DNA-binding region" description="OmpR/PhoB-type" evidence="5">
    <location>
        <begin position="101"/>
        <end position="206"/>
    </location>
</feature>
<evidence type="ECO:0000256" key="4">
    <source>
        <dbReference type="ARBA" id="ARBA00023163"/>
    </source>
</evidence>
<feature type="region of interest" description="Disordered" evidence="6">
    <location>
        <begin position="38"/>
        <end position="99"/>
    </location>
</feature>
<dbReference type="GO" id="GO:0000160">
    <property type="term" value="P:phosphorelay signal transduction system"/>
    <property type="evidence" value="ECO:0007669"/>
    <property type="project" value="InterPro"/>
</dbReference>
<dbReference type="EMBL" id="RFFG01000003">
    <property type="protein sequence ID" value="RMI47368.1"/>
    <property type="molecule type" value="Genomic_DNA"/>
</dbReference>
<dbReference type="PANTHER" id="PTHR35807">
    <property type="entry name" value="TRANSCRIPTIONAL REGULATOR REDD-RELATED"/>
    <property type="match status" value="1"/>
</dbReference>
<evidence type="ECO:0000313" key="9">
    <source>
        <dbReference type="EMBL" id="RMI47368.1"/>
    </source>
</evidence>
<accession>A0A3M2MJ39</accession>
<dbReference type="PROSITE" id="PS51755">
    <property type="entry name" value="OMPR_PHOB"/>
    <property type="match status" value="1"/>
</dbReference>
<keyword evidence="4" id="KW-0804">Transcription</keyword>
<feature type="domain" description="HTH araC/xylS-type" evidence="7">
    <location>
        <begin position="562"/>
        <end position="663"/>
    </location>
</feature>
<name>A0A3M2MJ39_9ACTN</name>